<name>A0AAV0RNP2_9ROSI</name>
<dbReference type="PANTHER" id="PTHR35694:SF1">
    <property type="entry name" value="DENEDDYLASE"/>
    <property type="match status" value="1"/>
</dbReference>
<dbReference type="EMBL" id="CAMGYJ010000011">
    <property type="protein sequence ID" value="CAI0557823.1"/>
    <property type="molecule type" value="Genomic_DNA"/>
</dbReference>
<evidence type="ECO:0000313" key="3">
    <source>
        <dbReference type="Proteomes" id="UP001154282"/>
    </source>
</evidence>
<dbReference type="Proteomes" id="UP001154282">
    <property type="component" value="Unassembled WGS sequence"/>
</dbReference>
<evidence type="ECO:0000256" key="1">
    <source>
        <dbReference type="SAM" id="Phobius"/>
    </source>
</evidence>
<proteinExistence type="predicted"/>
<keyword evidence="1" id="KW-0812">Transmembrane</keyword>
<accession>A0AAV0RNP2</accession>
<dbReference type="AlphaFoldDB" id="A0AAV0RNP2"/>
<evidence type="ECO:0000313" key="2">
    <source>
        <dbReference type="EMBL" id="CAI0557823.1"/>
    </source>
</evidence>
<keyword evidence="1" id="KW-0472">Membrane</keyword>
<reference evidence="2" key="1">
    <citation type="submission" date="2022-08" db="EMBL/GenBank/DDBJ databases">
        <authorList>
            <person name="Gutierrez-Valencia J."/>
        </authorList>
    </citation>
    <scope>NUCLEOTIDE SEQUENCE</scope>
</reference>
<protein>
    <submittedName>
        <fullName evidence="2">Uncharacterized protein</fullName>
    </submittedName>
</protein>
<comment type="caution">
    <text evidence="2">The sequence shown here is derived from an EMBL/GenBank/DDBJ whole genome shotgun (WGS) entry which is preliminary data.</text>
</comment>
<organism evidence="2 3">
    <name type="scientific">Linum tenue</name>
    <dbReference type="NCBI Taxonomy" id="586396"/>
    <lineage>
        <taxon>Eukaryota</taxon>
        <taxon>Viridiplantae</taxon>
        <taxon>Streptophyta</taxon>
        <taxon>Embryophyta</taxon>
        <taxon>Tracheophyta</taxon>
        <taxon>Spermatophyta</taxon>
        <taxon>Magnoliopsida</taxon>
        <taxon>eudicotyledons</taxon>
        <taxon>Gunneridae</taxon>
        <taxon>Pentapetalae</taxon>
        <taxon>rosids</taxon>
        <taxon>fabids</taxon>
        <taxon>Malpighiales</taxon>
        <taxon>Linaceae</taxon>
        <taxon>Linum</taxon>
    </lineage>
</organism>
<feature type="transmembrane region" description="Helical" evidence="1">
    <location>
        <begin position="421"/>
        <end position="445"/>
    </location>
</feature>
<keyword evidence="3" id="KW-1185">Reference proteome</keyword>
<dbReference type="PANTHER" id="PTHR35694">
    <property type="entry name" value="DENEDDYLASE"/>
    <property type="match status" value="1"/>
</dbReference>
<keyword evidence="1" id="KW-1133">Transmembrane helix</keyword>
<gene>
    <name evidence="2" type="ORF">LITE_LOCUS48498</name>
</gene>
<sequence length="629" mass="69666">MAAASSSSTYCLSPFPSPLLLRRESAVAVPCFFPKLPLAKSRNFFPALFCISPSRHAVDEQEILQFVAESNDRILPCVRTFENDLARLSLVGSVGVEQALTAAAADGGRAASEHIQSGMSAMVVETVSPGPSDEHATVSTRLFLPAERVRAKARKLKASFKEDVLSGVSSQNILALTFRQVVLQQLWNFELVLFGPGIERDMEDLETPREQVATSFFLGSSDDRIISVLAEAVANAALRSTETSFLRGFLGKSPNNIFSWFGKRSGITSRDSSVVIYQLLEHEIVENAETLLEKFNSTKEMFRGMKRKQRYSWWTPSAQNKLERLGGSEFSAWVSEYVPVYKLQVDADKAMDAKFEGWRNLPDNKFEVLLTHSQMVRLAEILDMYYDDAYSLPSKELSCGTVANVANLSEKRRNSMLMKTLSAALASGIFLITLAAAGQFGFSFLRQRQKHVQEHRSLSTSETEYIINESVNTEQLNECCVSVIKRIKDAFGWHGDIMTDLNAGAWIGQVPEYLKMTAATDDSTSEGLSTGFSTIQHIDEKAKSSVQDIASYQVVLSTDGKLVGFQPTSGVGVNQWAANPLAKELYGGRKLTPGFIEPRLNIELPDEVVVIELLMSIKDKHFALARPFQ</sequence>